<feature type="signal peptide" evidence="1">
    <location>
        <begin position="1"/>
        <end position="21"/>
    </location>
</feature>
<keyword evidence="1" id="KW-0732">Signal</keyword>
<name>A0A6L6GCL8_9GAMM</name>
<evidence type="ECO:0000313" key="4">
    <source>
        <dbReference type="Proteomes" id="UP000473854"/>
    </source>
</evidence>
<organism evidence="3 4">
    <name type="scientific">Acinetobacter faecalis</name>
    <dbReference type="NCBI Taxonomy" id="2665161"/>
    <lineage>
        <taxon>Bacteria</taxon>
        <taxon>Pseudomonadati</taxon>
        <taxon>Pseudomonadota</taxon>
        <taxon>Gammaproteobacteria</taxon>
        <taxon>Moraxellales</taxon>
        <taxon>Moraxellaceae</taxon>
        <taxon>Acinetobacter</taxon>
    </lineage>
</organism>
<evidence type="ECO:0000313" key="3">
    <source>
        <dbReference type="EMBL" id="MTD10331.1"/>
    </source>
</evidence>
<evidence type="ECO:0000313" key="2">
    <source>
        <dbReference type="EMBL" id="MDY6486226.1"/>
    </source>
</evidence>
<accession>A0A6L6GCL8</accession>
<dbReference type="RefSeq" id="WP_154771972.1">
    <property type="nucleotide sequence ID" value="NZ_JAXHPG010000003.1"/>
</dbReference>
<reference evidence="2 5" key="2">
    <citation type="submission" date="2023-11" db="EMBL/GenBank/DDBJ databases">
        <title>The common occurrence of Acinetobacte faecalis in cattle feces and its emended description.</title>
        <authorList>
            <person name="Kyselkova M."/>
            <person name="Xanthopoulou K."/>
            <person name="Shestivska V."/>
            <person name="Spanelova P."/>
            <person name="Maixnerova M."/>
            <person name="Higgins P.G."/>
            <person name="Nemec A."/>
        </authorList>
    </citation>
    <scope>NUCLEOTIDE SEQUENCE [LARGE SCALE GENOMIC DNA]</scope>
    <source>
        <strain evidence="2 5">ANC 7483</strain>
    </source>
</reference>
<reference evidence="3 4" key="1">
    <citation type="submission" date="2019-11" db="EMBL/GenBank/DDBJ databases">
        <authorList>
            <person name="An D."/>
        </authorList>
    </citation>
    <scope>NUCLEOTIDE SEQUENCE [LARGE SCALE GENOMIC DNA]</scope>
    <source>
        <strain evidence="3 4">YIM 103518</strain>
    </source>
</reference>
<protein>
    <submittedName>
        <fullName evidence="3">Uncharacterized protein</fullName>
    </submittedName>
</protein>
<dbReference type="Proteomes" id="UP001278995">
    <property type="component" value="Unassembled WGS sequence"/>
</dbReference>
<evidence type="ECO:0000313" key="5">
    <source>
        <dbReference type="Proteomes" id="UP001278995"/>
    </source>
</evidence>
<dbReference type="Proteomes" id="UP000473854">
    <property type="component" value="Unassembled WGS sequence"/>
</dbReference>
<sequence>MKLNKTILGLAVLGLSTFTMAAPMPHTITVEDKAVVPVLKTEVIRKIAGQNATRHVEATIFEVTNKGKDVVAREVEFNDDQQQFSEKKLSIPVVKKGGVIVPTSKIELNTTITQGGEVLSKNKKIDAEGVEFKKDQSEPVKRTLKLNEATGVEANKKVSHVVTTEDGEKTRDMLIINENP</sequence>
<proteinExistence type="predicted"/>
<dbReference type="EMBL" id="JAXHPL010000010">
    <property type="protein sequence ID" value="MDY6486226.1"/>
    <property type="molecule type" value="Genomic_DNA"/>
</dbReference>
<comment type="caution">
    <text evidence="3">The sequence shown here is derived from an EMBL/GenBank/DDBJ whole genome shotgun (WGS) entry which is preliminary data.</text>
</comment>
<dbReference type="EMBL" id="WLYL01000004">
    <property type="protein sequence ID" value="MTD10331.1"/>
    <property type="molecule type" value="Genomic_DNA"/>
</dbReference>
<feature type="chain" id="PRO_5026850216" evidence="1">
    <location>
        <begin position="22"/>
        <end position="180"/>
    </location>
</feature>
<dbReference type="AlphaFoldDB" id="A0A6L6GCL8"/>
<evidence type="ECO:0000256" key="1">
    <source>
        <dbReference type="SAM" id="SignalP"/>
    </source>
</evidence>
<gene>
    <name evidence="3" type="ORF">GIX10_02540</name>
    <name evidence="2" type="ORF">SKM51_03270</name>
</gene>